<dbReference type="Pfam" id="PF08585">
    <property type="entry name" value="RMI1_N_C"/>
    <property type="match status" value="1"/>
</dbReference>
<feature type="domain" description="RecQ mediated genome instability protein 1 OB-fold" evidence="3">
    <location>
        <begin position="65"/>
        <end position="199"/>
    </location>
</feature>
<dbReference type="PANTHER" id="PTHR14790:SF15">
    <property type="entry name" value="RECQ-MEDIATED GENOME INSTABILITY PROTEIN 1"/>
    <property type="match status" value="1"/>
</dbReference>
<dbReference type="GO" id="GO:0031422">
    <property type="term" value="C:RecQ family helicase-topoisomerase III complex"/>
    <property type="evidence" value="ECO:0007669"/>
    <property type="project" value="TreeGrafter"/>
</dbReference>
<reference evidence="5" key="1">
    <citation type="submission" date="2025-08" db="UniProtKB">
        <authorList>
            <consortium name="Ensembl"/>
        </authorList>
    </citation>
    <scope>IDENTIFICATION</scope>
</reference>
<dbReference type="SMART" id="SM01161">
    <property type="entry name" value="DUF1767"/>
    <property type="match status" value="1"/>
</dbReference>
<organism evidence="5 6">
    <name type="scientific">Eptatretus burgeri</name>
    <name type="common">Inshore hagfish</name>
    <dbReference type="NCBI Taxonomy" id="7764"/>
    <lineage>
        <taxon>Eukaryota</taxon>
        <taxon>Metazoa</taxon>
        <taxon>Chordata</taxon>
        <taxon>Craniata</taxon>
        <taxon>Vertebrata</taxon>
        <taxon>Cyclostomata</taxon>
        <taxon>Myxini</taxon>
        <taxon>Myxiniformes</taxon>
        <taxon>Myxinidae</taxon>
        <taxon>Eptatretinae</taxon>
        <taxon>Eptatretus</taxon>
    </lineage>
</organism>
<evidence type="ECO:0000256" key="2">
    <source>
        <dbReference type="ARBA" id="ARBA00018987"/>
    </source>
</evidence>
<dbReference type="FunFam" id="2.40.50.770:FF:000002">
    <property type="entry name" value="recQ-mediated genome instability protein 1"/>
    <property type="match status" value="1"/>
</dbReference>
<dbReference type="PANTHER" id="PTHR14790">
    <property type="entry name" value="RECQ-MEDIATED GENOME INSTABILITY PROTEIN 1 RMI1"/>
    <property type="match status" value="1"/>
</dbReference>
<evidence type="ECO:0000259" key="4">
    <source>
        <dbReference type="Pfam" id="PF21000"/>
    </source>
</evidence>
<dbReference type="InterPro" id="IPR049363">
    <property type="entry name" value="RMI1_N"/>
</dbReference>
<comment type="similarity">
    <text evidence="1">Belongs to the RMI1 family.</text>
</comment>
<dbReference type="Proteomes" id="UP000694388">
    <property type="component" value="Unplaced"/>
</dbReference>
<sequence>MAASHEHTINRWLLSKHVRVPDDWLRACLTWLRQEQGQQGSKCTEQLVFDQWLSADLRELSFPVLPPELAQVQKETLVGPIALQMDSIMDISQPAYSQLQKLREKCTSNEHVTSAPAMLEAWEGKTERMLMLELTDGIQQIQAMEYQAVPILNTHLPPGTKLLIMGEVEYRLGVLLLTNKNVKVLGGEVESLQASNSFERLLCHLVGEENLDAGEHTLADNPNDSTQQTESVLDFLDEDFLDEDFPKDDFPVVPLHASKRTSEQFSSARPPSTNTTFVSEVSRATASPADVAMYPKCQDSYSNEVAKQGCPSRSSSPMGEPFDLDDNWCLEVFSPEVGTSHLGSDGSNTMKSSILGTHTSDAAPFINPQSKKPRLLSPELVSAFDSTNSSPISVHVGVLHVQDGTHTSRCVTKQDQFAKESKMENCATASLRITSQLDMPTGLRANQPLEQDLERNEPTLIDCCNKDPFIYLSKALQTLKSNHPATMTVRIKVNKFITVAFKINLWDLEPKLGNK</sequence>
<evidence type="ECO:0000313" key="6">
    <source>
        <dbReference type="Proteomes" id="UP000694388"/>
    </source>
</evidence>
<evidence type="ECO:0000313" key="5">
    <source>
        <dbReference type="Ensembl" id="ENSEBUP00000004650.1"/>
    </source>
</evidence>
<dbReference type="Gene3D" id="1.10.8.1020">
    <property type="entry name" value="RecQ-mediated genome instability protein 1, N-terminal domain"/>
    <property type="match status" value="1"/>
</dbReference>
<feature type="domain" description="RMI1 N-terminal" evidence="4">
    <location>
        <begin position="13"/>
        <end position="59"/>
    </location>
</feature>
<dbReference type="GO" id="GO:0000712">
    <property type="term" value="P:resolution of meiotic recombination intermediates"/>
    <property type="evidence" value="ECO:0007669"/>
    <property type="project" value="TreeGrafter"/>
</dbReference>
<evidence type="ECO:0000256" key="1">
    <source>
        <dbReference type="ARBA" id="ARBA00006395"/>
    </source>
</evidence>
<proteinExistence type="inferred from homology"/>
<dbReference type="Ensembl" id="ENSEBUT00000005088.1">
    <property type="protein sequence ID" value="ENSEBUP00000004650.1"/>
    <property type="gene ID" value="ENSEBUG00000003223.1"/>
</dbReference>
<dbReference type="Gene3D" id="2.40.50.770">
    <property type="entry name" value="RecQ-mediated genome instability protein Rmi1, C-terminal domain"/>
    <property type="match status" value="1"/>
</dbReference>
<accession>A0A8C4NKV3</accession>
<dbReference type="AlphaFoldDB" id="A0A8C4NKV3"/>
<name>A0A8C4NKV3_EPTBU</name>
<dbReference type="InterPro" id="IPR013894">
    <property type="entry name" value="RMI1_OB"/>
</dbReference>
<evidence type="ECO:0000259" key="3">
    <source>
        <dbReference type="Pfam" id="PF08585"/>
    </source>
</evidence>
<dbReference type="GO" id="GO:0016604">
    <property type="term" value="C:nuclear body"/>
    <property type="evidence" value="ECO:0007669"/>
    <property type="project" value="TreeGrafter"/>
</dbReference>
<dbReference type="GO" id="GO:0000724">
    <property type="term" value="P:double-strand break repair via homologous recombination"/>
    <property type="evidence" value="ECO:0007669"/>
    <property type="project" value="TreeGrafter"/>
</dbReference>
<dbReference type="InterPro" id="IPR042470">
    <property type="entry name" value="RMI1_N_C_sf"/>
</dbReference>
<dbReference type="InterPro" id="IPR044881">
    <property type="entry name" value="RMI1_N_N_sf"/>
</dbReference>
<dbReference type="Pfam" id="PF21000">
    <property type="entry name" value="RMI1_N_N"/>
    <property type="match status" value="1"/>
</dbReference>
<dbReference type="GeneTree" id="ENSGT00940000161055"/>
<keyword evidence="6" id="KW-1185">Reference proteome</keyword>
<reference evidence="5" key="2">
    <citation type="submission" date="2025-09" db="UniProtKB">
        <authorList>
            <consortium name="Ensembl"/>
        </authorList>
    </citation>
    <scope>IDENTIFICATION</scope>
</reference>
<protein>
    <recommendedName>
        <fullName evidence="2">RecQ-mediated genome instability protein 1</fullName>
    </recommendedName>
</protein>